<keyword evidence="1" id="KW-0472">Membrane</keyword>
<name>A0ABP2U7M7_9GAMM</name>
<keyword evidence="1" id="KW-1133">Transmembrane helix</keyword>
<accession>A0ABP2U7M7</accession>
<sequence>MKLSKFQWFVVLWLGGFFGLLLIAMAFRLLLQLAY</sequence>
<keyword evidence="1" id="KW-0812">Transmembrane</keyword>
<evidence type="ECO:0000313" key="3">
    <source>
        <dbReference type="Proteomes" id="UP000018433"/>
    </source>
</evidence>
<reference evidence="2 3" key="1">
    <citation type="submission" date="2013-02" db="EMBL/GenBank/DDBJ databases">
        <title>The Genome Sequence of Acinetobacter soli NIPH 2899.</title>
        <authorList>
            <consortium name="The Broad Institute Genome Sequencing Platform"/>
            <consortium name="The Broad Institute Genome Sequencing Center for Infectious Disease"/>
            <person name="Cerqueira G."/>
            <person name="Feldgarden M."/>
            <person name="Courvalin P."/>
            <person name="Perichon B."/>
            <person name="Grillot-Courvalin C."/>
            <person name="Clermont D."/>
            <person name="Rocha E."/>
            <person name="Yoon E.-J."/>
            <person name="Nemec A."/>
            <person name="Walker B."/>
            <person name="Young S.K."/>
            <person name="Zeng Q."/>
            <person name="Gargeya S."/>
            <person name="Fitzgerald M."/>
            <person name="Haas B."/>
            <person name="Abouelleil A."/>
            <person name="Alvarado L."/>
            <person name="Arachchi H.M."/>
            <person name="Berlin A.M."/>
            <person name="Chapman S.B."/>
            <person name="Dewar J."/>
            <person name="Goldberg J."/>
            <person name="Griggs A."/>
            <person name="Gujja S."/>
            <person name="Hansen M."/>
            <person name="Howarth C."/>
            <person name="Imamovic A."/>
            <person name="Larimer J."/>
            <person name="McCowan C."/>
            <person name="Murphy C."/>
            <person name="Neiman D."/>
            <person name="Pearson M."/>
            <person name="Priest M."/>
            <person name="Roberts A."/>
            <person name="Saif S."/>
            <person name="Shea T."/>
            <person name="Sisk P."/>
            <person name="Sykes S."/>
            <person name="Wortman J."/>
            <person name="Nusbaum C."/>
            <person name="Birren B."/>
        </authorList>
    </citation>
    <scope>NUCLEOTIDE SEQUENCE [LARGE SCALE GENOMIC DNA]</scope>
    <source>
        <strain evidence="2 3">NIPH 2899</strain>
    </source>
</reference>
<evidence type="ECO:0008006" key="4">
    <source>
        <dbReference type="Google" id="ProtNLM"/>
    </source>
</evidence>
<gene>
    <name evidence="2" type="ORF">F950_02483</name>
</gene>
<evidence type="ECO:0000256" key="1">
    <source>
        <dbReference type="SAM" id="Phobius"/>
    </source>
</evidence>
<evidence type="ECO:0000313" key="2">
    <source>
        <dbReference type="EMBL" id="ENV59929.1"/>
    </source>
</evidence>
<dbReference type="EMBL" id="APPV01000011">
    <property type="protein sequence ID" value="ENV59929.1"/>
    <property type="molecule type" value="Genomic_DNA"/>
</dbReference>
<keyword evidence="3" id="KW-1185">Reference proteome</keyword>
<protein>
    <recommendedName>
        <fullName evidence="4">DUF2474 domain-containing protein</fullName>
    </recommendedName>
</protein>
<dbReference type="Proteomes" id="UP000018433">
    <property type="component" value="Unassembled WGS sequence"/>
</dbReference>
<feature type="transmembrane region" description="Helical" evidence="1">
    <location>
        <begin position="6"/>
        <end position="31"/>
    </location>
</feature>
<comment type="caution">
    <text evidence="2">The sequence shown here is derived from an EMBL/GenBank/DDBJ whole genome shotgun (WGS) entry which is preliminary data.</text>
</comment>
<organism evidence="2 3">
    <name type="scientific">Acinetobacter soli NIPH 2899</name>
    <dbReference type="NCBI Taxonomy" id="1217677"/>
    <lineage>
        <taxon>Bacteria</taxon>
        <taxon>Pseudomonadati</taxon>
        <taxon>Pseudomonadota</taxon>
        <taxon>Gammaproteobacteria</taxon>
        <taxon>Moraxellales</taxon>
        <taxon>Moraxellaceae</taxon>
        <taxon>Acinetobacter</taxon>
    </lineage>
</organism>
<proteinExistence type="predicted"/>